<evidence type="ECO:0000313" key="2">
    <source>
        <dbReference type="Proteomes" id="UP000249499"/>
    </source>
</evidence>
<name>A0AAF1KTT8_9HYPH</name>
<gene>
    <name evidence="1" type="ORF">PR017_27180</name>
</gene>
<reference evidence="1 2" key="1">
    <citation type="journal article" date="2018" name="Sci. Rep.">
        <title>Rhizobium tumorigenes sp. nov., a novel plant tumorigenic bacterium isolated from cane gall tumors on thornless blackberry.</title>
        <authorList>
            <person name="Kuzmanovi N."/>
            <person name="Smalla K."/>
            <person name="Gronow S."/>
            <person name="PuBawska J."/>
        </authorList>
    </citation>
    <scope>NUCLEOTIDE SEQUENCE [LARGE SCALE GENOMIC DNA]</scope>
    <source>
        <strain evidence="1 2">1078</strain>
    </source>
</reference>
<proteinExistence type="predicted"/>
<dbReference type="Proteomes" id="UP000249499">
    <property type="component" value="Plasmid unnamed3"/>
</dbReference>
<sequence>MDSANLVIQKTLEIVAKSRAAREHAERQRKETYSRLQFGRSLEHYLEKPGQQLKLRLDS</sequence>
<keyword evidence="2" id="KW-1185">Reference proteome</keyword>
<keyword evidence="1" id="KW-0614">Plasmid</keyword>
<dbReference type="AlphaFoldDB" id="A0AAF1KTT8"/>
<geneLocation type="plasmid" evidence="1 2">
    <name>unnamed3</name>
</geneLocation>
<protein>
    <submittedName>
        <fullName evidence="1">Uncharacterized protein</fullName>
    </submittedName>
</protein>
<dbReference type="KEGG" id="rtu:PR017_27180"/>
<organism evidence="1 2">
    <name type="scientific">Rhizobium tumorigenes</name>
    <dbReference type="NCBI Taxonomy" id="2041385"/>
    <lineage>
        <taxon>Bacteria</taxon>
        <taxon>Pseudomonadati</taxon>
        <taxon>Pseudomonadota</taxon>
        <taxon>Alphaproteobacteria</taxon>
        <taxon>Hyphomicrobiales</taxon>
        <taxon>Rhizobiaceae</taxon>
        <taxon>Rhizobium/Agrobacterium group</taxon>
        <taxon>Rhizobium</taxon>
    </lineage>
</organism>
<evidence type="ECO:0000313" key="1">
    <source>
        <dbReference type="EMBL" id="WFR99323.1"/>
    </source>
</evidence>
<accession>A0AAF1KTT8</accession>
<reference evidence="2" key="2">
    <citation type="journal article" date="2023" name="MicrobiologyOpen">
        <title>Genomics of the tumorigenes clade of the family Rhizobiaceae and description of Rhizobium rhododendri sp. nov.</title>
        <authorList>
            <person name="Kuzmanovic N."/>
            <person name="diCenzo G.C."/>
            <person name="Bunk B."/>
            <person name="Sproeer C."/>
            <person name="Fruehling A."/>
            <person name="Neumann-Schaal M."/>
            <person name="Overmann J."/>
            <person name="Smalla K."/>
        </authorList>
    </citation>
    <scope>NUCLEOTIDE SEQUENCE [LARGE SCALE GENOMIC DNA]</scope>
    <source>
        <strain evidence="2">1078</strain>
        <plasmid evidence="2">unnamed3</plasmid>
    </source>
</reference>
<dbReference type="EMBL" id="CP117260">
    <property type="protein sequence ID" value="WFR99323.1"/>
    <property type="molecule type" value="Genomic_DNA"/>
</dbReference>
<dbReference type="RefSeq" id="WP_111218572.1">
    <property type="nucleotide sequence ID" value="NZ_CP117260.1"/>
</dbReference>